<proteinExistence type="predicted"/>
<dbReference type="RefSeq" id="WP_344801123.1">
    <property type="nucleotide sequence ID" value="NZ_BAABAB010000002.1"/>
</dbReference>
<evidence type="ECO:0000313" key="3">
    <source>
        <dbReference type="Proteomes" id="UP001501490"/>
    </source>
</evidence>
<evidence type="ECO:0000313" key="2">
    <source>
        <dbReference type="EMBL" id="GAA3603161.1"/>
    </source>
</evidence>
<reference evidence="3" key="1">
    <citation type="journal article" date="2019" name="Int. J. Syst. Evol. Microbiol.">
        <title>The Global Catalogue of Microorganisms (GCM) 10K type strain sequencing project: providing services to taxonomists for standard genome sequencing and annotation.</title>
        <authorList>
            <consortium name="The Broad Institute Genomics Platform"/>
            <consortium name="The Broad Institute Genome Sequencing Center for Infectious Disease"/>
            <person name="Wu L."/>
            <person name="Ma J."/>
        </authorList>
    </citation>
    <scope>NUCLEOTIDE SEQUENCE [LARGE SCALE GENOMIC DNA]</scope>
    <source>
        <strain evidence="3">JCM 16929</strain>
    </source>
</reference>
<dbReference type="Proteomes" id="UP001501490">
    <property type="component" value="Unassembled WGS sequence"/>
</dbReference>
<organism evidence="2 3">
    <name type="scientific">Microlunatus ginsengisoli</name>
    <dbReference type="NCBI Taxonomy" id="363863"/>
    <lineage>
        <taxon>Bacteria</taxon>
        <taxon>Bacillati</taxon>
        <taxon>Actinomycetota</taxon>
        <taxon>Actinomycetes</taxon>
        <taxon>Propionibacteriales</taxon>
        <taxon>Propionibacteriaceae</taxon>
        <taxon>Microlunatus</taxon>
    </lineage>
</organism>
<name>A0ABP6ZB06_9ACTN</name>
<evidence type="ECO:0000256" key="1">
    <source>
        <dbReference type="SAM" id="MobiDB-lite"/>
    </source>
</evidence>
<accession>A0ABP6ZB06</accession>
<gene>
    <name evidence="2" type="ORF">GCM10022236_01160</name>
</gene>
<sequence length="71" mass="7875">MGTEASAPDNMRFHEIDGPEAGDRYLSSDGEKSEELDRLVAERPESVENGHKTYAFLTGNEVVTDYLVVVE</sequence>
<feature type="region of interest" description="Disordered" evidence="1">
    <location>
        <begin position="1"/>
        <end position="37"/>
    </location>
</feature>
<feature type="compositionally biased region" description="Basic and acidic residues" evidence="1">
    <location>
        <begin position="11"/>
        <end position="23"/>
    </location>
</feature>
<comment type="caution">
    <text evidence="2">The sequence shown here is derived from an EMBL/GenBank/DDBJ whole genome shotgun (WGS) entry which is preliminary data.</text>
</comment>
<keyword evidence="3" id="KW-1185">Reference proteome</keyword>
<dbReference type="EMBL" id="BAABAB010000002">
    <property type="protein sequence ID" value="GAA3603161.1"/>
    <property type="molecule type" value="Genomic_DNA"/>
</dbReference>
<protein>
    <submittedName>
        <fullName evidence="2">Uncharacterized protein</fullName>
    </submittedName>
</protein>